<feature type="domain" description="Glycoside hydrolase family 3 N-terminal" evidence="6">
    <location>
        <begin position="77"/>
        <end position="399"/>
    </location>
</feature>
<dbReference type="InterPro" id="IPR036962">
    <property type="entry name" value="Glyco_hydro_3_N_sf"/>
</dbReference>
<feature type="region of interest" description="Disordered" evidence="4">
    <location>
        <begin position="23"/>
        <end position="66"/>
    </location>
</feature>
<dbReference type="InterPro" id="IPR050226">
    <property type="entry name" value="NagZ_Beta-hexosaminidase"/>
</dbReference>
<gene>
    <name evidence="7" type="ORF">SY83_05150</name>
</gene>
<keyword evidence="2" id="KW-0378">Hydrolase</keyword>
<dbReference type="InterPro" id="IPR019800">
    <property type="entry name" value="Glyco_hydro_3_AS"/>
</dbReference>
<dbReference type="PANTHER" id="PTHR30480">
    <property type="entry name" value="BETA-HEXOSAMINIDASE-RELATED"/>
    <property type="match status" value="1"/>
</dbReference>
<reference evidence="7 8" key="1">
    <citation type="submission" date="2015-01" db="EMBL/GenBank/DDBJ databases">
        <title>Paenibacillus swuensis/DY6/whole genome sequencing.</title>
        <authorList>
            <person name="Kim M.K."/>
            <person name="Srinivasan S."/>
            <person name="Lee J.-J."/>
        </authorList>
    </citation>
    <scope>NUCLEOTIDE SEQUENCE [LARGE SCALE GENOMIC DNA]</scope>
    <source>
        <strain evidence="7 8">DY6</strain>
    </source>
</reference>
<evidence type="ECO:0000259" key="6">
    <source>
        <dbReference type="Pfam" id="PF00933"/>
    </source>
</evidence>
<comment type="similarity">
    <text evidence="1">Belongs to the glycosyl hydrolase 3 family.</text>
</comment>
<evidence type="ECO:0000313" key="7">
    <source>
        <dbReference type="EMBL" id="ANE45786.1"/>
    </source>
</evidence>
<dbReference type="GO" id="GO:0005975">
    <property type="term" value="P:carbohydrate metabolic process"/>
    <property type="evidence" value="ECO:0007669"/>
    <property type="project" value="InterPro"/>
</dbReference>
<evidence type="ECO:0000256" key="2">
    <source>
        <dbReference type="ARBA" id="ARBA00022801"/>
    </source>
</evidence>
<dbReference type="AlphaFoldDB" id="A0A172TFS1"/>
<organism evidence="7 8">
    <name type="scientific">Paenibacillus swuensis</name>
    <dbReference type="NCBI Taxonomy" id="1178515"/>
    <lineage>
        <taxon>Bacteria</taxon>
        <taxon>Bacillati</taxon>
        <taxon>Bacillota</taxon>
        <taxon>Bacilli</taxon>
        <taxon>Bacillales</taxon>
        <taxon>Paenibacillaceae</taxon>
        <taxon>Paenibacillus</taxon>
    </lineage>
</organism>
<dbReference type="Gene3D" id="3.20.20.300">
    <property type="entry name" value="Glycoside hydrolase, family 3, N-terminal domain"/>
    <property type="match status" value="1"/>
</dbReference>
<proteinExistence type="inferred from homology"/>
<dbReference type="KEGG" id="pswu:SY83_05150"/>
<dbReference type="PROSITE" id="PS51257">
    <property type="entry name" value="PROKAR_LIPOPROTEIN"/>
    <property type="match status" value="1"/>
</dbReference>
<keyword evidence="5" id="KW-0732">Signal</keyword>
<protein>
    <recommendedName>
        <fullName evidence="6">Glycoside hydrolase family 3 N-terminal domain-containing protein</fullName>
    </recommendedName>
</protein>
<name>A0A172TFS1_9BACL</name>
<dbReference type="EMBL" id="CP011388">
    <property type="protein sequence ID" value="ANE45786.1"/>
    <property type="molecule type" value="Genomic_DNA"/>
</dbReference>
<dbReference type="Pfam" id="PF00933">
    <property type="entry name" value="Glyco_hydro_3"/>
    <property type="match status" value="1"/>
</dbReference>
<evidence type="ECO:0000256" key="1">
    <source>
        <dbReference type="ARBA" id="ARBA00005336"/>
    </source>
</evidence>
<dbReference type="PROSITE" id="PS00775">
    <property type="entry name" value="GLYCOSYL_HYDROL_F3"/>
    <property type="match status" value="1"/>
</dbReference>
<dbReference type="STRING" id="1178515.SY83_05150"/>
<keyword evidence="8" id="KW-1185">Reference proteome</keyword>
<evidence type="ECO:0000256" key="5">
    <source>
        <dbReference type="SAM" id="SignalP"/>
    </source>
</evidence>
<evidence type="ECO:0000256" key="3">
    <source>
        <dbReference type="ARBA" id="ARBA00023295"/>
    </source>
</evidence>
<dbReference type="Proteomes" id="UP000076927">
    <property type="component" value="Chromosome"/>
</dbReference>
<evidence type="ECO:0000313" key="8">
    <source>
        <dbReference type="Proteomes" id="UP000076927"/>
    </source>
</evidence>
<dbReference type="GO" id="GO:0004553">
    <property type="term" value="F:hydrolase activity, hydrolyzing O-glycosyl compounds"/>
    <property type="evidence" value="ECO:0007669"/>
    <property type="project" value="InterPro"/>
</dbReference>
<dbReference type="RefSeq" id="WP_068604871.1">
    <property type="nucleotide sequence ID" value="NZ_CP011388.1"/>
</dbReference>
<evidence type="ECO:0000256" key="4">
    <source>
        <dbReference type="SAM" id="MobiDB-lite"/>
    </source>
</evidence>
<feature type="signal peptide" evidence="5">
    <location>
        <begin position="1"/>
        <end position="26"/>
    </location>
</feature>
<dbReference type="PATRIC" id="fig|1178515.4.peg.1044"/>
<dbReference type="OrthoDB" id="9805821at2"/>
<dbReference type="NCBIfam" id="NF003740">
    <property type="entry name" value="PRK05337.1"/>
    <property type="match status" value="1"/>
</dbReference>
<accession>A0A172TFS1</accession>
<dbReference type="InterPro" id="IPR001764">
    <property type="entry name" value="Glyco_hydro_3_N"/>
</dbReference>
<dbReference type="PANTHER" id="PTHR30480:SF16">
    <property type="entry name" value="GLYCOSIDE HYDROLASE FAMILY 3 DOMAIN PROTEIN"/>
    <property type="match status" value="1"/>
</dbReference>
<dbReference type="InterPro" id="IPR017853">
    <property type="entry name" value="GH"/>
</dbReference>
<dbReference type="SUPFAM" id="SSF51445">
    <property type="entry name" value="(Trans)glycosidases"/>
    <property type="match status" value="1"/>
</dbReference>
<sequence>METKCKCIVFQIALAFVLTSCGQQQAEPVPQPPSTSPASPIPQKPPTPQAPEDPQTPQAPSVPEVKDPVQEQLAGMTTEQKLGQMVLVGLKGATAQSDAEEMMNKYHVGGFILYKDNINNAKQTLGLLNQLKQMNRNHGVPLWLSLDQEGGLVSRMPREFTETPAAADISRYDDPNYTYAIHQAIGEEVASLGFNMDFAPVLDINSNPDNPVIGQRSFGTTVEKVIRHGSQAMKGISSKGVVPVIKHFPGHGDTSVDSHLELPVVNKSLEELEAFEIRPFADAIQHQADVVMVAHLLLPKVDSKAPASLSKKMITGLLREKLKFKGVVITDDMTMGGIVKHHEIGKAALQSVQAGSDIVLIGHDYTMQKRVLEALKQGMQSGVLTERMVDERVYRILKLKHKYGLADQKTEPVNVSEINRKISKVLDLHP</sequence>
<feature type="compositionally biased region" description="Pro residues" evidence="4">
    <location>
        <begin position="29"/>
        <end position="51"/>
    </location>
</feature>
<keyword evidence="3" id="KW-0326">Glycosidase</keyword>
<feature type="chain" id="PRO_5008000737" description="Glycoside hydrolase family 3 N-terminal domain-containing protein" evidence="5">
    <location>
        <begin position="27"/>
        <end position="430"/>
    </location>
</feature>
<dbReference type="GO" id="GO:0009254">
    <property type="term" value="P:peptidoglycan turnover"/>
    <property type="evidence" value="ECO:0007669"/>
    <property type="project" value="TreeGrafter"/>
</dbReference>